<evidence type="ECO:0000259" key="3">
    <source>
        <dbReference type="Pfam" id="PF22959"/>
    </source>
</evidence>
<name>A0AA36FUK2_9BILA</name>
<dbReference type="InterPro" id="IPR045197">
    <property type="entry name" value="NUP210-like"/>
</dbReference>
<gene>
    <name evidence="4" type="ORF">MSPICULIGERA_LOCUS1707</name>
</gene>
<feature type="compositionally biased region" description="Polar residues" evidence="1">
    <location>
        <begin position="328"/>
        <end position="339"/>
    </location>
</feature>
<sequence length="339" mass="36743">MIIPRTGAPSTFLPIFIGVFLRPADESQVSWSVPPAFNSLLSITKNGLLRTFSTSGPAGLLKAESSSGANKTLLVPVQITPARSIWVEVFPPLSAPESSPLTALNVGQTLDLYVHFRDRFGVRLVAAPNRVNFRPHRFDLTEIAASNGNRTLAITLKTPGETVLRIWDAEDQSIETFIRFSAADLPPPDANETTKDESILKAIAEPSCPIQGASTADKASSFERLGFFDWLRYMSKHLVTLLCGCGLLIITTCCWILLRRSPSKKGAANHNTTGVFASDRSNANVTYGSSPGSSPSVSYTWQENPPRFHSTPIETSSMGPIGSGGSPQLWTTSPVRRRV</sequence>
<dbReference type="InterPro" id="IPR055094">
    <property type="entry name" value="NUP210_Ig15"/>
</dbReference>
<keyword evidence="2" id="KW-0812">Transmembrane</keyword>
<keyword evidence="2" id="KW-1133">Transmembrane helix</keyword>
<evidence type="ECO:0000313" key="5">
    <source>
        <dbReference type="Proteomes" id="UP001177023"/>
    </source>
</evidence>
<accession>A0AA36FUK2</accession>
<evidence type="ECO:0000256" key="2">
    <source>
        <dbReference type="SAM" id="Phobius"/>
    </source>
</evidence>
<dbReference type="GO" id="GO:0005643">
    <property type="term" value="C:nuclear pore"/>
    <property type="evidence" value="ECO:0007669"/>
    <property type="project" value="TreeGrafter"/>
</dbReference>
<dbReference type="PANTHER" id="PTHR23019:SF0">
    <property type="entry name" value="NUCLEAR PORE MEMBRANE GLYCOPROTEIN 210"/>
    <property type="match status" value="1"/>
</dbReference>
<feature type="transmembrane region" description="Helical" evidence="2">
    <location>
        <begin position="238"/>
        <end position="258"/>
    </location>
</feature>
<evidence type="ECO:0000256" key="1">
    <source>
        <dbReference type="SAM" id="MobiDB-lite"/>
    </source>
</evidence>
<dbReference type="EMBL" id="CATQJA010000522">
    <property type="protein sequence ID" value="CAJ0561027.1"/>
    <property type="molecule type" value="Genomic_DNA"/>
</dbReference>
<keyword evidence="5" id="KW-1185">Reference proteome</keyword>
<keyword evidence="2" id="KW-0472">Membrane</keyword>
<dbReference type="AlphaFoldDB" id="A0AA36FUK2"/>
<organism evidence="4 5">
    <name type="scientific">Mesorhabditis spiculigera</name>
    <dbReference type="NCBI Taxonomy" id="96644"/>
    <lineage>
        <taxon>Eukaryota</taxon>
        <taxon>Metazoa</taxon>
        <taxon>Ecdysozoa</taxon>
        <taxon>Nematoda</taxon>
        <taxon>Chromadorea</taxon>
        <taxon>Rhabditida</taxon>
        <taxon>Rhabditina</taxon>
        <taxon>Rhabditomorpha</taxon>
        <taxon>Rhabditoidea</taxon>
        <taxon>Rhabditidae</taxon>
        <taxon>Mesorhabditinae</taxon>
        <taxon>Mesorhabditis</taxon>
    </lineage>
</organism>
<proteinExistence type="predicted"/>
<dbReference type="PANTHER" id="PTHR23019">
    <property type="entry name" value="NUCLEAR PORE MEMBRANE GLYCOPROTEIN GP210-RELATED"/>
    <property type="match status" value="1"/>
</dbReference>
<feature type="region of interest" description="Disordered" evidence="1">
    <location>
        <begin position="315"/>
        <end position="339"/>
    </location>
</feature>
<dbReference type="Pfam" id="PF22959">
    <property type="entry name" value="Ig_NUP210_15th"/>
    <property type="match status" value="1"/>
</dbReference>
<protein>
    <recommendedName>
        <fullName evidence="3">NUP210 Ig-like domain-containing protein</fullName>
    </recommendedName>
</protein>
<reference evidence="4" key="1">
    <citation type="submission" date="2023-06" db="EMBL/GenBank/DDBJ databases">
        <authorList>
            <person name="Delattre M."/>
        </authorList>
    </citation>
    <scope>NUCLEOTIDE SEQUENCE</scope>
    <source>
        <strain evidence="4">AF72</strain>
    </source>
</reference>
<comment type="caution">
    <text evidence="4">The sequence shown here is derived from an EMBL/GenBank/DDBJ whole genome shotgun (WGS) entry which is preliminary data.</text>
</comment>
<feature type="non-terminal residue" evidence="4">
    <location>
        <position position="1"/>
    </location>
</feature>
<evidence type="ECO:0000313" key="4">
    <source>
        <dbReference type="EMBL" id="CAJ0561027.1"/>
    </source>
</evidence>
<feature type="domain" description="NUP210 Ig-like" evidence="3">
    <location>
        <begin position="97"/>
        <end position="181"/>
    </location>
</feature>
<dbReference type="Proteomes" id="UP001177023">
    <property type="component" value="Unassembled WGS sequence"/>
</dbReference>